<sequence length="188" mass="21457">MTLYRTDGHAWVVYRQPVDVLLQLECSKIIANWCEFLTLMEPAYLGYSLALPLLHTSEEVYLKRKVEMELGTKMIHLKMRCSGLGSEWGKVTVLGTSGLSGSYVEQRSADGKENEEEPCCKYCVCVLGRNTQRPVNKLMVCLFQLPREALGLKNWMRITIGVEAHMLEDALERLKGFCARHVKKTDRN</sequence>
<dbReference type="PANTHER" id="PTHR36139">
    <property type="entry name" value="SUCCINATE DEHYDROGENASE SUBUNIT 5, MITOCHONDRIAL"/>
    <property type="match status" value="1"/>
</dbReference>
<name>A0A565BE80_9BRAS</name>
<dbReference type="OrthoDB" id="7042322at2759"/>
<evidence type="ECO:0000313" key="2">
    <source>
        <dbReference type="Proteomes" id="UP000489600"/>
    </source>
</evidence>
<reference evidence="1" key="1">
    <citation type="submission" date="2019-07" db="EMBL/GenBank/DDBJ databases">
        <authorList>
            <person name="Dittberner H."/>
        </authorList>
    </citation>
    <scope>NUCLEOTIDE SEQUENCE [LARGE SCALE GENOMIC DNA]</scope>
</reference>
<dbReference type="EMBL" id="CABITT030000003">
    <property type="protein sequence ID" value="VVA99913.1"/>
    <property type="molecule type" value="Genomic_DNA"/>
</dbReference>
<dbReference type="AlphaFoldDB" id="A0A565BE80"/>
<gene>
    <name evidence="1" type="ORF">ANE_LOCUS10358</name>
</gene>
<dbReference type="InterPro" id="IPR025397">
    <property type="entry name" value="SDH5"/>
</dbReference>
<dbReference type="GO" id="GO:0045273">
    <property type="term" value="C:respiratory chain complex II (succinate dehydrogenase)"/>
    <property type="evidence" value="ECO:0007669"/>
    <property type="project" value="InterPro"/>
</dbReference>
<evidence type="ECO:0000313" key="1">
    <source>
        <dbReference type="EMBL" id="VVA99913.1"/>
    </source>
</evidence>
<proteinExistence type="predicted"/>
<protein>
    <submittedName>
        <fullName evidence="1">Uncharacterized protein</fullName>
    </submittedName>
</protein>
<dbReference type="PANTHER" id="PTHR36139:SF1">
    <property type="entry name" value="SUCCINATE DEHYDROGENASE SUBUNIT 5, MITOCHONDRIAL"/>
    <property type="match status" value="1"/>
</dbReference>
<comment type="caution">
    <text evidence="1">The sequence shown here is derived from an EMBL/GenBank/DDBJ whole genome shotgun (WGS) entry which is preliminary data.</text>
</comment>
<organism evidence="1 2">
    <name type="scientific">Arabis nemorensis</name>
    <dbReference type="NCBI Taxonomy" id="586526"/>
    <lineage>
        <taxon>Eukaryota</taxon>
        <taxon>Viridiplantae</taxon>
        <taxon>Streptophyta</taxon>
        <taxon>Embryophyta</taxon>
        <taxon>Tracheophyta</taxon>
        <taxon>Spermatophyta</taxon>
        <taxon>Magnoliopsida</taxon>
        <taxon>eudicotyledons</taxon>
        <taxon>Gunneridae</taxon>
        <taxon>Pentapetalae</taxon>
        <taxon>rosids</taxon>
        <taxon>malvids</taxon>
        <taxon>Brassicales</taxon>
        <taxon>Brassicaceae</taxon>
        <taxon>Arabideae</taxon>
        <taxon>Arabis</taxon>
    </lineage>
</organism>
<dbReference type="Pfam" id="PF14290">
    <property type="entry name" value="SDH5_plant"/>
    <property type="match status" value="1"/>
</dbReference>
<dbReference type="Gene3D" id="3.90.1150.10">
    <property type="entry name" value="Aspartate Aminotransferase, domain 1"/>
    <property type="match status" value="1"/>
</dbReference>
<dbReference type="GO" id="GO:0006099">
    <property type="term" value="P:tricarboxylic acid cycle"/>
    <property type="evidence" value="ECO:0007669"/>
    <property type="project" value="InterPro"/>
</dbReference>
<dbReference type="Proteomes" id="UP000489600">
    <property type="component" value="Unassembled WGS sequence"/>
</dbReference>
<keyword evidence="2" id="KW-1185">Reference proteome</keyword>
<dbReference type="InterPro" id="IPR015422">
    <property type="entry name" value="PyrdxlP-dep_Trfase_small"/>
</dbReference>
<accession>A0A565BE80</accession>